<evidence type="ECO:0000313" key="1">
    <source>
        <dbReference type="EMBL" id="BDP43910.1"/>
    </source>
</evidence>
<proteinExistence type="predicted"/>
<keyword evidence="1" id="KW-0614">Plasmid</keyword>
<evidence type="ECO:0000313" key="2">
    <source>
        <dbReference type="Proteomes" id="UP001064971"/>
    </source>
</evidence>
<dbReference type="EMBL" id="AP026561">
    <property type="protein sequence ID" value="BDP43910.1"/>
    <property type="molecule type" value="Genomic_DNA"/>
</dbReference>
<geneLocation type="plasmid" evidence="1 2">
    <name>pDAETH-1</name>
</geneLocation>
<name>A0ABM8AJN7_9DEIO</name>
<organism evidence="1 2">
    <name type="scientific">Deinococcus aetherius</name>
    <dbReference type="NCBI Taxonomy" id="200252"/>
    <lineage>
        <taxon>Bacteria</taxon>
        <taxon>Thermotogati</taxon>
        <taxon>Deinococcota</taxon>
        <taxon>Deinococci</taxon>
        <taxon>Deinococcales</taxon>
        <taxon>Deinococcaceae</taxon>
        <taxon>Deinococcus</taxon>
    </lineage>
</organism>
<reference evidence="1" key="1">
    <citation type="submission" date="2022-07" db="EMBL/GenBank/DDBJ databases">
        <title>Complete Genome Sequence of the Radioresistant Bacterium Deinococcus aetherius ST0316, Isolated from the Air Dust collected in Lower Stratosphere above Japan.</title>
        <authorList>
            <person name="Satoh K."/>
            <person name="Hagiwara K."/>
            <person name="Katsumata K."/>
            <person name="Kubo A."/>
            <person name="Yokobori S."/>
            <person name="Yamagishi A."/>
            <person name="Oono Y."/>
            <person name="Narumi I."/>
        </authorList>
    </citation>
    <scope>NUCLEOTIDE SEQUENCE</scope>
    <source>
        <strain evidence="1">ST0316</strain>
        <plasmid evidence="1">pDAETH-1</plasmid>
    </source>
</reference>
<gene>
    <name evidence="1" type="ORF">DAETH_38790</name>
</gene>
<keyword evidence="2" id="KW-1185">Reference proteome</keyword>
<sequence length="99" mass="10990">MLLELGLLPDRTGSDSRLTGGLLDRPAPGQQAFDRLEALPLVGGRWMSLERGSGLFRPFFLDCLKWSRVGRREGLAQRGEDGVRALEIAFEGFAQVFKL</sequence>
<protein>
    <submittedName>
        <fullName evidence="1">Uncharacterized protein</fullName>
    </submittedName>
</protein>
<accession>A0ABM8AJN7</accession>
<dbReference type="Proteomes" id="UP001064971">
    <property type="component" value="Plasmid pDAETH-1"/>
</dbReference>